<dbReference type="OrthoDB" id="9800587at2"/>
<name>L0GUC6_9GAMM</name>
<dbReference type="SMART" id="SM01152">
    <property type="entry name" value="DUF167"/>
    <property type="match status" value="1"/>
</dbReference>
<comment type="similarity">
    <text evidence="1 2">Belongs to the UPF0235 family.</text>
</comment>
<proteinExistence type="inferred from homology"/>
<dbReference type="PANTHER" id="PTHR13420:SF7">
    <property type="entry name" value="UPF0235 PROTEIN C15ORF40"/>
    <property type="match status" value="1"/>
</dbReference>
<organism evidence="3 4">
    <name type="scientific">Thioflavicoccus mobilis 8321</name>
    <dbReference type="NCBI Taxonomy" id="765912"/>
    <lineage>
        <taxon>Bacteria</taxon>
        <taxon>Pseudomonadati</taxon>
        <taxon>Pseudomonadota</taxon>
        <taxon>Gammaproteobacteria</taxon>
        <taxon>Chromatiales</taxon>
        <taxon>Chromatiaceae</taxon>
        <taxon>Thioflavicoccus</taxon>
    </lineage>
</organism>
<dbReference type="eggNOG" id="COG1872">
    <property type="taxonomic scope" value="Bacteria"/>
</dbReference>
<dbReference type="EMBL" id="CP003051">
    <property type="protein sequence ID" value="AGA89586.1"/>
    <property type="molecule type" value="Genomic_DNA"/>
</dbReference>
<dbReference type="Gene3D" id="3.30.1200.10">
    <property type="entry name" value="YggU-like"/>
    <property type="match status" value="1"/>
</dbReference>
<dbReference type="RefSeq" id="WP_015279733.1">
    <property type="nucleotide sequence ID" value="NC_019940.1"/>
</dbReference>
<dbReference type="PANTHER" id="PTHR13420">
    <property type="entry name" value="UPF0235 PROTEIN C15ORF40"/>
    <property type="match status" value="1"/>
</dbReference>
<dbReference type="HOGENOM" id="CLU_130694_5_0_6"/>
<protein>
    <recommendedName>
        <fullName evidence="2">UPF0235 protein Thimo_0747</fullName>
    </recommendedName>
</protein>
<accession>L0GUC6</accession>
<gene>
    <name evidence="3" type="ORF">Thimo_0747</name>
</gene>
<dbReference type="Pfam" id="PF02594">
    <property type="entry name" value="DUF167"/>
    <property type="match status" value="1"/>
</dbReference>
<dbReference type="InterPro" id="IPR003746">
    <property type="entry name" value="DUF167"/>
</dbReference>
<sequence length="100" mass="11370">MTWYRWDDEDLCLTLKVQPRAKRDAFVGPLGDCYRVQITAPPVDGKANAHLRRFLAETFNVPVSQIDLDAGALSRIKRVRIHAPRRLASFLPANSPRERG</sequence>
<dbReference type="AlphaFoldDB" id="L0GUC6"/>
<keyword evidence="4" id="KW-1185">Reference proteome</keyword>
<dbReference type="HAMAP" id="MF_00634">
    <property type="entry name" value="UPF0235"/>
    <property type="match status" value="1"/>
</dbReference>
<evidence type="ECO:0000313" key="3">
    <source>
        <dbReference type="EMBL" id="AGA89586.1"/>
    </source>
</evidence>
<evidence type="ECO:0000256" key="1">
    <source>
        <dbReference type="ARBA" id="ARBA00010364"/>
    </source>
</evidence>
<dbReference type="NCBIfam" id="TIGR00251">
    <property type="entry name" value="DUF167 family protein"/>
    <property type="match status" value="1"/>
</dbReference>
<dbReference type="Proteomes" id="UP000010816">
    <property type="component" value="Chromosome"/>
</dbReference>
<dbReference type="SUPFAM" id="SSF69786">
    <property type="entry name" value="YggU-like"/>
    <property type="match status" value="1"/>
</dbReference>
<dbReference type="GO" id="GO:0005737">
    <property type="term" value="C:cytoplasm"/>
    <property type="evidence" value="ECO:0007669"/>
    <property type="project" value="TreeGrafter"/>
</dbReference>
<dbReference type="InterPro" id="IPR036591">
    <property type="entry name" value="YggU-like_sf"/>
</dbReference>
<reference evidence="3 4" key="1">
    <citation type="submission" date="2011-09" db="EMBL/GenBank/DDBJ databases">
        <title>Complete sequence of chromosome of Thioflavicoccus mobilis 8321.</title>
        <authorList>
            <consortium name="US DOE Joint Genome Institute"/>
            <person name="Lucas S."/>
            <person name="Han J."/>
            <person name="Lapidus A."/>
            <person name="Cheng J.-F."/>
            <person name="Goodwin L."/>
            <person name="Pitluck S."/>
            <person name="Peters L."/>
            <person name="Ovchinnikova G."/>
            <person name="Lu M."/>
            <person name="Detter J.C."/>
            <person name="Han C."/>
            <person name="Tapia R."/>
            <person name="Land M."/>
            <person name="Hauser L."/>
            <person name="Kyrpides N."/>
            <person name="Ivanova N."/>
            <person name="Pagani I."/>
            <person name="Vogl K."/>
            <person name="Liu Z."/>
            <person name="Imhoff J."/>
            <person name="Thiel V."/>
            <person name="Frigaard N.-U."/>
            <person name="Bryant D."/>
            <person name="Woyke T."/>
        </authorList>
    </citation>
    <scope>NUCLEOTIDE SEQUENCE [LARGE SCALE GENOMIC DNA]</scope>
    <source>
        <strain evidence="3 4">8321</strain>
    </source>
</reference>
<evidence type="ECO:0000313" key="4">
    <source>
        <dbReference type="Proteomes" id="UP000010816"/>
    </source>
</evidence>
<dbReference type="STRING" id="765912.Thimo_0747"/>
<evidence type="ECO:0000256" key="2">
    <source>
        <dbReference type="HAMAP-Rule" id="MF_00634"/>
    </source>
</evidence>
<dbReference type="KEGG" id="tmb:Thimo_0747"/>